<proteinExistence type="predicted"/>
<keyword evidence="4" id="KW-0328">Glycosyltransferase</keyword>
<evidence type="ECO:0000313" key="4">
    <source>
        <dbReference type="EMBL" id="XDT73533.1"/>
    </source>
</evidence>
<dbReference type="EC" id="2.4.-.-" evidence="4"/>
<dbReference type="Pfam" id="PF00534">
    <property type="entry name" value="Glycos_transf_1"/>
    <property type="match status" value="1"/>
</dbReference>
<dbReference type="PANTHER" id="PTHR46401">
    <property type="entry name" value="GLYCOSYLTRANSFERASE WBBK-RELATED"/>
    <property type="match status" value="1"/>
</dbReference>
<dbReference type="EMBL" id="CP154858">
    <property type="protein sequence ID" value="XDT73533.1"/>
    <property type="molecule type" value="Genomic_DNA"/>
</dbReference>
<dbReference type="RefSeq" id="WP_369602519.1">
    <property type="nucleotide sequence ID" value="NZ_CP154858.1"/>
</dbReference>
<dbReference type="PANTHER" id="PTHR46401:SF2">
    <property type="entry name" value="GLYCOSYLTRANSFERASE WBBK-RELATED"/>
    <property type="match status" value="1"/>
</dbReference>
<dbReference type="InterPro" id="IPR028098">
    <property type="entry name" value="Glyco_trans_4-like_N"/>
</dbReference>
<evidence type="ECO:0000256" key="1">
    <source>
        <dbReference type="ARBA" id="ARBA00022679"/>
    </source>
</evidence>
<dbReference type="InterPro" id="IPR001296">
    <property type="entry name" value="Glyco_trans_1"/>
</dbReference>
<feature type="domain" description="Glycosyltransferase subfamily 4-like N-terminal" evidence="3">
    <location>
        <begin position="63"/>
        <end position="155"/>
    </location>
</feature>
<reference evidence="4" key="1">
    <citation type="submission" date="2024-05" db="EMBL/GenBank/DDBJ databases">
        <title>Genome sequencing of novel strain.</title>
        <authorList>
            <person name="Ganbat D."/>
            <person name="Ganbat S."/>
            <person name="Lee S.-J."/>
        </authorList>
    </citation>
    <scope>NUCLEOTIDE SEQUENCE</scope>
    <source>
        <strain evidence="4">SMD15-11</strain>
    </source>
</reference>
<dbReference type="KEGG" id="tcd:AAIA72_06075"/>
<evidence type="ECO:0000259" key="2">
    <source>
        <dbReference type="Pfam" id="PF00534"/>
    </source>
</evidence>
<evidence type="ECO:0000259" key="3">
    <source>
        <dbReference type="Pfam" id="PF13439"/>
    </source>
</evidence>
<accession>A0AB39UZR4</accession>
<dbReference type="AlphaFoldDB" id="A0AB39UZR4"/>
<keyword evidence="1 4" id="KW-0808">Transferase</keyword>
<gene>
    <name evidence="4" type="ORF">AAIA72_06075</name>
</gene>
<dbReference type="GO" id="GO:0016757">
    <property type="term" value="F:glycosyltransferase activity"/>
    <property type="evidence" value="ECO:0007669"/>
    <property type="project" value="UniProtKB-KW"/>
</dbReference>
<name>A0AB39UZR4_9GAMM</name>
<sequence length="358" mass="40470">MNSPDPAVWFPTIRANSGVDVFTQRLCKELIARGYRAEITWLPLRAEYAPWSVPVPRPPAWANIVHVNSWLHPRFLPKHLPVISTVHSCVHDDALTPYKRHAQRLYHTLWIKRVEAANLSRANKVVAVSEYTATQAQKVFGKHDITVIYNGVDTELFHPLERSAPNTPFRLLYVGNWNYLKGVDMLAPIMKELGEGFELWYTADRSNRHESYSLPSNCRCLGRLAGNDLIHAYQNADALIFPSRTEGFGLVAVEAMACGLPVIASHTSSLPEVVRHGESGWLCPVDNVEAFLSAIHEATNELKRYKAIRESARESAQHNFSINISVDNWINLYNCTVSNTSFSQPTNTPRPESELFRQ</sequence>
<dbReference type="SUPFAM" id="SSF53756">
    <property type="entry name" value="UDP-Glycosyltransferase/glycogen phosphorylase"/>
    <property type="match status" value="1"/>
</dbReference>
<dbReference type="GO" id="GO:0009103">
    <property type="term" value="P:lipopolysaccharide biosynthetic process"/>
    <property type="evidence" value="ECO:0007669"/>
    <property type="project" value="TreeGrafter"/>
</dbReference>
<feature type="domain" description="Glycosyl transferase family 1" evidence="2">
    <location>
        <begin position="165"/>
        <end position="314"/>
    </location>
</feature>
<dbReference type="Pfam" id="PF13439">
    <property type="entry name" value="Glyco_transf_4"/>
    <property type="match status" value="1"/>
</dbReference>
<dbReference type="Gene3D" id="3.40.50.2000">
    <property type="entry name" value="Glycogen Phosphorylase B"/>
    <property type="match status" value="2"/>
</dbReference>
<organism evidence="4">
    <name type="scientific">Thermohahella caldifontis</name>
    <dbReference type="NCBI Taxonomy" id="3142973"/>
    <lineage>
        <taxon>Bacteria</taxon>
        <taxon>Pseudomonadati</taxon>
        <taxon>Pseudomonadota</taxon>
        <taxon>Gammaproteobacteria</taxon>
        <taxon>Oceanospirillales</taxon>
        <taxon>Hahellaceae</taxon>
        <taxon>Thermohahella</taxon>
    </lineage>
</organism>
<protein>
    <submittedName>
        <fullName evidence="4">Glycosyltransferase family 4 protein</fullName>
        <ecNumber evidence="4">2.4.-.-</ecNumber>
    </submittedName>
</protein>
<dbReference type="CDD" id="cd03801">
    <property type="entry name" value="GT4_PimA-like"/>
    <property type="match status" value="1"/>
</dbReference>